<evidence type="ECO:0000256" key="7">
    <source>
        <dbReference type="ARBA" id="ARBA00022801"/>
    </source>
</evidence>
<keyword evidence="5 13" id="KW-0255">Endonuclease</keyword>
<dbReference type="HAMAP" id="MF_00034">
    <property type="entry name" value="RuvC"/>
    <property type="match status" value="1"/>
</dbReference>
<dbReference type="GO" id="GO:0008821">
    <property type="term" value="F:crossover junction DNA endonuclease activity"/>
    <property type="evidence" value="ECO:0007669"/>
    <property type="project" value="UniProtKB-UniRule"/>
</dbReference>
<comment type="similarity">
    <text evidence="1 13">Belongs to the RuvC family.</text>
</comment>
<dbReference type="PRINTS" id="PR00696">
    <property type="entry name" value="RSOLVASERUVC"/>
</dbReference>
<dbReference type="Gene3D" id="3.30.420.10">
    <property type="entry name" value="Ribonuclease H-like superfamily/Ribonuclease H"/>
    <property type="match status" value="1"/>
</dbReference>
<dbReference type="FunFam" id="3.30.420.10:FF:000002">
    <property type="entry name" value="Crossover junction endodeoxyribonuclease RuvC"/>
    <property type="match status" value="1"/>
</dbReference>
<dbReference type="GO" id="GO:0003677">
    <property type="term" value="F:DNA binding"/>
    <property type="evidence" value="ECO:0007669"/>
    <property type="project" value="UniProtKB-KW"/>
</dbReference>
<dbReference type="Pfam" id="PF02075">
    <property type="entry name" value="RuvC"/>
    <property type="match status" value="1"/>
</dbReference>
<comment type="function">
    <text evidence="13">The RuvA-RuvB-RuvC complex processes Holliday junction (HJ) DNA during genetic recombination and DNA repair. Endonuclease that resolves HJ intermediates. Cleaves cruciform DNA by making single-stranded nicks across the HJ at symmetrical positions within the homologous arms, yielding a 5'-phosphate and a 3'-hydroxyl group; requires a central core of homology in the junction. The consensus cleavage sequence is 5'-(A/T)TT(C/G)-3'. Cleavage occurs on the 3'-side of the TT dinucleotide at the point of strand exchange. HJ branch migration catalyzed by RuvA-RuvB allows RuvC to scan DNA until it finds its consensus sequence, where it cleaves and resolves the cruciform DNA.</text>
</comment>
<dbReference type="EC" id="3.1.21.10" evidence="13 14"/>
<dbReference type="PROSITE" id="PS01321">
    <property type="entry name" value="RUVC"/>
    <property type="match status" value="1"/>
</dbReference>
<dbReference type="CDD" id="cd16962">
    <property type="entry name" value="RuvC"/>
    <property type="match status" value="1"/>
</dbReference>
<evidence type="ECO:0000256" key="14">
    <source>
        <dbReference type="NCBIfam" id="TIGR00228"/>
    </source>
</evidence>
<feature type="active site" evidence="13">
    <location>
        <position position="141"/>
    </location>
</feature>
<dbReference type="OrthoDB" id="9805499at2"/>
<dbReference type="InterPro" id="IPR012337">
    <property type="entry name" value="RNaseH-like_sf"/>
</dbReference>
<dbReference type="KEGG" id="avu:BK816_04555"/>
<keyword evidence="10 13" id="KW-0233">DNA recombination</keyword>
<keyword evidence="6 13" id="KW-0227">DNA damage</keyword>
<evidence type="ECO:0000256" key="11">
    <source>
        <dbReference type="ARBA" id="ARBA00023204"/>
    </source>
</evidence>
<dbReference type="PANTHER" id="PTHR30194:SF3">
    <property type="entry name" value="CROSSOVER JUNCTION ENDODEOXYRIBONUCLEASE RUVC"/>
    <property type="match status" value="1"/>
</dbReference>
<dbReference type="GO" id="GO:0048476">
    <property type="term" value="C:Holliday junction resolvase complex"/>
    <property type="evidence" value="ECO:0007669"/>
    <property type="project" value="UniProtKB-UniRule"/>
</dbReference>
<keyword evidence="2 13" id="KW-0963">Cytoplasm</keyword>
<reference evidence="16 17" key="1">
    <citation type="submission" date="2016-10" db="EMBL/GenBank/DDBJ databases">
        <title>Actinomyces aegypiusis sp. nov., isolated from the Aegypius monachus in Qinghai Tibet Plateau China.</title>
        <authorList>
            <person name="Wang Y."/>
        </authorList>
    </citation>
    <scope>NUCLEOTIDE SEQUENCE [LARGE SCALE GENOMIC DNA]</scope>
    <source>
        <strain evidence="16 17">VUL4_3</strain>
    </source>
</reference>
<keyword evidence="11 13" id="KW-0234">DNA repair</keyword>
<sequence>MRILGIDPGLTRCGIGIIDVDSRRSARLVHVGVVRGKPGMATHFRLKQIADGIRDAIATYSPELVAIERVFVQDNLQSVTTTMMVMGVAMAETGRANLPMAVHTPSEVKAAVTGNGKAQKPQVQAMVQRILGLDAPPKPADAADALAIAICQAWRGSGLLGSGSDEDFSVSLSGKVTSRRELTPAQQQWAAAQAKTRRTGAVDPRRRQAKQSK</sequence>
<accession>A0A1D9MK27</accession>
<keyword evidence="9 13" id="KW-0238">DNA-binding</keyword>
<evidence type="ECO:0000256" key="12">
    <source>
        <dbReference type="ARBA" id="ARBA00029354"/>
    </source>
</evidence>
<evidence type="ECO:0000256" key="3">
    <source>
        <dbReference type="ARBA" id="ARBA00022722"/>
    </source>
</evidence>
<feature type="binding site" evidence="13">
    <location>
        <position position="68"/>
    </location>
    <ligand>
        <name>Mg(2+)</name>
        <dbReference type="ChEBI" id="CHEBI:18420"/>
        <label>2</label>
    </ligand>
</feature>
<evidence type="ECO:0000256" key="8">
    <source>
        <dbReference type="ARBA" id="ARBA00022842"/>
    </source>
</evidence>
<keyword evidence="17" id="KW-1185">Reference proteome</keyword>
<keyword evidence="3 13" id="KW-0540">Nuclease</keyword>
<comment type="subunit">
    <text evidence="13">Homodimer which binds Holliday junction (HJ) DNA. The HJ becomes 2-fold symmetrical on binding to RuvC with unstacked arms; it has a different conformation from HJ DNA in complex with RuvA. In the full resolvosome a probable DNA-RuvA(4)-RuvB(12)-RuvC(2) complex forms which resolves the HJ.</text>
</comment>
<dbReference type="GO" id="GO:0006310">
    <property type="term" value="P:DNA recombination"/>
    <property type="evidence" value="ECO:0007669"/>
    <property type="project" value="UniProtKB-UniRule"/>
</dbReference>
<dbReference type="RefSeq" id="WP_071164123.1">
    <property type="nucleotide sequence ID" value="NZ_CP017812.1"/>
</dbReference>
<keyword evidence="8 13" id="KW-0460">Magnesium</keyword>
<organism evidence="16 17">
    <name type="scientific">Boudabousia tangfeifanii</name>
    <dbReference type="NCBI Taxonomy" id="1912795"/>
    <lineage>
        <taxon>Bacteria</taxon>
        <taxon>Bacillati</taxon>
        <taxon>Actinomycetota</taxon>
        <taxon>Actinomycetes</taxon>
        <taxon>Actinomycetales</taxon>
        <taxon>Actinomycetaceae</taxon>
        <taxon>Boudabousia</taxon>
    </lineage>
</organism>
<comment type="catalytic activity">
    <reaction evidence="12 13">
        <text>Endonucleolytic cleavage at a junction such as a reciprocal single-stranded crossover between two homologous DNA duplexes (Holliday junction).</text>
        <dbReference type="EC" id="3.1.21.10"/>
    </reaction>
</comment>
<dbReference type="STRING" id="1912795.BK816_04555"/>
<dbReference type="InterPro" id="IPR002176">
    <property type="entry name" value="X-over_junc_endoDNase_RuvC"/>
</dbReference>
<evidence type="ECO:0000256" key="9">
    <source>
        <dbReference type="ARBA" id="ARBA00023125"/>
    </source>
</evidence>
<feature type="binding site" evidence="13">
    <location>
        <position position="141"/>
    </location>
    <ligand>
        <name>Mg(2+)</name>
        <dbReference type="ChEBI" id="CHEBI:18420"/>
        <label>1</label>
    </ligand>
</feature>
<feature type="compositionally biased region" description="Low complexity" evidence="15">
    <location>
        <begin position="185"/>
        <end position="194"/>
    </location>
</feature>
<evidence type="ECO:0000256" key="15">
    <source>
        <dbReference type="SAM" id="MobiDB-lite"/>
    </source>
</evidence>
<evidence type="ECO:0000256" key="1">
    <source>
        <dbReference type="ARBA" id="ARBA00009518"/>
    </source>
</evidence>
<comment type="subcellular location">
    <subcellularLocation>
        <location evidence="13">Cytoplasm</location>
    </subcellularLocation>
</comment>
<dbReference type="GO" id="GO:0000287">
    <property type="term" value="F:magnesium ion binding"/>
    <property type="evidence" value="ECO:0007669"/>
    <property type="project" value="UniProtKB-UniRule"/>
</dbReference>
<evidence type="ECO:0000256" key="4">
    <source>
        <dbReference type="ARBA" id="ARBA00022723"/>
    </source>
</evidence>
<feature type="active site" evidence="13">
    <location>
        <position position="68"/>
    </location>
</feature>
<dbReference type="InterPro" id="IPR036397">
    <property type="entry name" value="RNaseH_sf"/>
</dbReference>
<dbReference type="GO" id="GO:0006281">
    <property type="term" value="P:DNA repair"/>
    <property type="evidence" value="ECO:0007669"/>
    <property type="project" value="UniProtKB-UniRule"/>
</dbReference>
<dbReference type="PANTHER" id="PTHR30194">
    <property type="entry name" value="CROSSOVER JUNCTION ENDODEOXYRIBONUCLEASE RUVC"/>
    <property type="match status" value="1"/>
</dbReference>
<evidence type="ECO:0000313" key="16">
    <source>
        <dbReference type="EMBL" id="AOZ72657.1"/>
    </source>
</evidence>
<dbReference type="Proteomes" id="UP000176288">
    <property type="component" value="Chromosome"/>
</dbReference>
<dbReference type="InterPro" id="IPR020563">
    <property type="entry name" value="X-over_junc_endoDNase_Mg_BS"/>
</dbReference>
<evidence type="ECO:0000256" key="2">
    <source>
        <dbReference type="ARBA" id="ARBA00022490"/>
    </source>
</evidence>
<evidence type="ECO:0000256" key="5">
    <source>
        <dbReference type="ARBA" id="ARBA00022759"/>
    </source>
</evidence>
<dbReference type="GO" id="GO:0005737">
    <property type="term" value="C:cytoplasm"/>
    <property type="evidence" value="ECO:0007669"/>
    <property type="project" value="UniProtKB-SubCell"/>
</dbReference>
<evidence type="ECO:0000256" key="6">
    <source>
        <dbReference type="ARBA" id="ARBA00022763"/>
    </source>
</evidence>
<feature type="region of interest" description="Disordered" evidence="15">
    <location>
        <begin position="173"/>
        <end position="213"/>
    </location>
</feature>
<dbReference type="NCBIfam" id="TIGR00228">
    <property type="entry name" value="ruvC"/>
    <property type="match status" value="1"/>
</dbReference>
<dbReference type="SUPFAM" id="SSF53098">
    <property type="entry name" value="Ribonuclease H-like"/>
    <property type="match status" value="1"/>
</dbReference>
<name>A0A1D9MK27_9ACTO</name>
<protein>
    <recommendedName>
        <fullName evidence="13 14">Crossover junction endodeoxyribonuclease RuvC</fullName>
        <ecNumber evidence="13 14">3.1.21.10</ecNumber>
    </recommendedName>
    <alternativeName>
        <fullName evidence="13">Holliday junction nuclease RuvC</fullName>
    </alternativeName>
    <alternativeName>
        <fullName evidence="13">Holliday junction resolvase RuvC</fullName>
    </alternativeName>
</protein>
<proteinExistence type="inferred from homology"/>
<evidence type="ECO:0000256" key="13">
    <source>
        <dbReference type="HAMAP-Rule" id="MF_00034"/>
    </source>
</evidence>
<comment type="cofactor">
    <cofactor evidence="13">
        <name>Mg(2+)</name>
        <dbReference type="ChEBI" id="CHEBI:18420"/>
    </cofactor>
    <text evidence="13">Binds 2 Mg(2+) ion per subunit.</text>
</comment>
<keyword evidence="7 13" id="KW-0378">Hydrolase</keyword>
<feature type="active site" evidence="13">
    <location>
        <position position="7"/>
    </location>
</feature>
<gene>
    <name evidence="13" type="primary">ruvC</name>
    <name evidence="16" type="ORF">BK816_04555</name>
</gene>
<evidence type="ECO:0000256" key="10">
    <source>
        <dbReference type="ARBA" id="ARBA00023172"/>
    </source>
</evidence>
<evidence type="ECO:0000313" key="17">
    <source>
        <dbReference type="Proteomes" id="UP000176288"/>
    </source>
</evidence>
<feature type="binding site" evidence="13">
    <location>
        <position position="7"/>
    </location>
    <ligand>
        <name>Mg(2+)</name>
        <dbReference type="ChEBI" id="CHEBI:18420"/>
        <label>1</label>
    </ligand>
</feature>
<keyword evidence="4 13" id="KW-0479">Metal-binding</keyword>
<dbReference type="AlphaFoldDB" id="A0A1D9MK27"/>
<dbReference type="EMBL" id="CP017812">
    <property type="protein sequence ID" value="AOZ72657.1"/>
    <property type="molecule type" value="Genomic_DNA"/>
</dbReference>